<keyword evidence="13" id="KW-1185">Reference proteome</keyword>
<comment type="function">
    <text evidence="10">Component of the proteasome, a multicatalytic proteinase complex which is characterized by its ability to cleave peptides with Arg, Phe, Tyr, Leu, and Glu adjacent to the leaving group at neutral or slightly basic pH. The proteasome has an ATP-dependent proteolytic activity.</text>
</comment>
<dbReference type="GO" id="GO:0005737">
    <property type="term" value="C:cytoplasm"/>
    <property type="evidence" value="ECO:0007669"/>
    <property type="project" value="UniProtKB-SubCell"/>
</dbReference>
<dbReference type="InterPro" id="IPR001353">
    <property type="entry name" value="Proteasome_sua/b"/>
</dbReference>
<comment type="catalytic activity">
    <reaction evidence="1">
        <text>Cleavage of peptide bonds with very broad specificity.</text>
        <dbReference type="EC" id="3.4.25.1"/>
    </reaction>
</comment>
<dbReference type="GO" id="GO:0005634">
    <property type="term" value="C:nucleus"/>
    <property type="evidence" value="ECO:0007669"/>
    <property type="project" value="UniProtKB-SubCell"/>
</dbReference>
<dbReference type="OrthoDB" id="37597at2759"/>
<keyword evidence="5" id="KW-0378">Hydrolase</keyword>
<dbReference type="InterPro" id="IPR000243">
    <property type="entry name" value="Pept_T1A_subB"/>
</dbReference>
<dbReference type="PANTHER" id="PTHR32194:SF3">
    <property type="entry name" value="PROTEASOME SUBUNIT BETA"/>
    <property type="match status" value="1"/>
</dbReference>
<evidence type="ECO:0000256" key="5">
    <source>
        <dbReference type="ARBA" id="ARBA00022801"/>
    </source>
</evidence>
<keyword evidence="4" id="KW-0888">Threonine protease</keyword>
<accession>L1IQJ3</accession>
<dbReference type="FunFam" id="3.60.20.10:FF:000034">
    <property type="entry name" value="Proteasome subunit beta"/>
    <property type="match status" value="1"/>
</dbReference>
<evidence type="ECO:0000313" key="12">
    <source>
        <dbReference type="EnsemblProtists" id="EKX38095"/>
    </source>
</evidence>
<dbReference type="EMBL" id="JH993052">
    <property type="protein sequence ID" value="EKX38095.1"/>
    <property type="molecule type" value="Genomic_DNA"/>
</dbReference>
<dbReference type="InterPro" id="IPR023333">
    <property type="entry name" value="Proteasome_suB-type"/>
</dbReference>
<dbReference type="CDD" id="cd03761">
    <property type="entry name" value="proteasome_beta_type_5"/>
    <property type="match status" value="1"/>
</dbReference>
<feature type="active site" description="Nucleophile" evidence="9">
    <location>
        <position position="77"/>
    </location>
</feature>
<dbReference type="HOGENOM" id="CLU_035750_7_1_1"/>
<dbReference type="InterPro" id="IPR029055">
    <property type="entry name" value="Ntn_hydrolases_N"/>
</dbReference>
<evidence type="ECO:0000256" key="10">
    <source>
        <dbReference type="RuleBase" id="RU004203"/>
    </source>
</evidence>
<comment type="similarity">
    <text evidence="10">Belongs to the peptidase T1B family.</text>
</comment>
<dbReference type="Gene3D" id="3.60.20.10">
    <property type="entry name" value="Glutamine Phosphoribosylpyrophosphate, subunit 1, domain 1"/>
    <property type="match status" value="1"/>
</dbReference>
<keyword evidence="8 10" id="KW-0539">Nucleus</keyword>
<organism evidence="11">
    <name type="scientific">Guillardia theta (strain CCMP2712)</name>
    <name type="common">Cryptophyte</name>
    <dbReference type="NCBI Taxonomy" id="905079"/>
    <lineage>
        <taxon>Eukaryota</taxon>
        <taxon>Cryptophyceae</taxon>
        <taxon>Pyrenomonadales</taxon>
        <taxon>Geminigeraceae</taxon>
        <taxon>Guillardia</taxon>
    </lineage>
</organism>
<dbReference type="PaxDb" id="55529-EKX38095"/>
<keyword evidence="6 10" id="KW-0647">Proteasome</keyword>
<keyword evidence="7" id="KW-0865">Zymogen</keyword>
<comment type="subunit">
    <text evidence="10">Component of the proteasome complex.</text>
</comment>
<dbReference type="KEGG" id="gtt:GUITHDRAFT_154814"/>
<protein>
    <recommendedName>
        <fullName evidence="10">Proteasome subunit beta</fullName>
    </recommendedName>
</protein>
<evidence type="ECO:0000256" key="9">
    <source>
        <dbReference type="PIRSR" id="PIRSR600243-1"/>
    </source>
</evidence>
<reference evidence="13" key="2">
    <citation type="submission" date="2012-11" db="EMBL/GenBank/DDBJ databases">
        <authorList>
            <person name="Kuo A."/>
            <person name="Curtis B.A."/>
            <person name="Tanifuji G."/>
            <person name="Burki F."/>
            <person name="Gruber A."/>
            <person name="Irimia M."/>
            <person name="Maruyama S."/>
            <person name="Arias M.C."/>
            <person name="Ball S.G."/>
            <person name="Gile G.H."/>
            <person name="Hirakawa Y."/>
            <person name="Hopkins J.F."/>
            <person name="Rensing S.A."/>
            <person name="Schmutz J."/>
            <person name="Symeonidi A."/>
            <person name="Elias M."/>
            <person name="Eveleigh R.J."/>
            <person name="Herman E.K."/>
            <person name="Klute M.J."/>
            <person name="Nakayama T."/>
            <person name="Obornik M."/>
            <person name="Reyes-Prieto A."/>
            <person name="Armbrust E.V."/>
            <person name="Aves S.J."/>
            <person name="Beiko R.G."/>
            <person name="Coutinho P."/>
            <person name="Dacks J.B."/>
            <person name="Durnford D.G."/>
            <person name="Fast N.M."/>
            <person name="Green B.R."/>
            <person name="Grisdale C."/>
            <person name="Hempe F."/>
            <person name="Henrissat B."/>
            <person name="Hoppner M.P."/>
            <person name="Ishida K.-I."/>
            <person name="Kim E."/>
            <person name="Koreny L."/>
            <person name="Kroth P.G."/>
            <person name="Liu Y."/>
            <person name="Malik S.-B."/>
            <person name="Maier U.G."/>
            <person name="McRose D."/>
            <person name="Mock T."/>
            <person name="Neilson J.A."/>
            <person name="Onodera N.T."/>
            <person name="Poole A.M."/>
            <person name="Pritham E.J."/>
            <person name="Richards T.A."/>
            <person name="Rocap G."/>
            <person name="Roy S.W."/>
            <person name="Sarai C."/>
            <person name="Schaack S."/>
            <person name="Shirato S."/>
            <person name="Slamovits C.H."/>
            <person name="Spencer D.F."/>
            <person name="Suzuki S."/>
            <person name="Worden A.Z."/>
            <person name="Zauner S."/>
            <person name="Barry K."/>
            <person name="Bell C."/>
            <person name="Bharti A.K."/>
            <person name="Crow J.A."/>
            <person name="Grimwood J."/>
            <person name="Kramer R."/>
            <person name="Lindquist E."/>
            <person name="Lucas S."/>
            <person name="Salamov A."/>
            <person name="McFadden G.I."/>
            <person name="Lane C.E."/>
            <person name="Keeling P.J."/>
            <person name="Gray M.W."/>
            <person name="Grigoriev I.V."/>
            <person name="Archibald J.M."/>
        </authorList>
    </citation>
    <scope>NUCLEOTIDE SEQUENCE</scope>
    <source>
        <strain evidence="13">CCMP2712</strain>
    </source>
</reference>
<dbReference type="GO" id="GO:0004298">
    <property type="term" value="F:threonine-type endopeptidase activity"/>
    <property type="evidence" value="ECO:0007669"/>
    <property type="project" value="UniProtKB-KW"/>
</dbReference>
<sequence length="290" mass="32253">MALALSNAFTAMSREARRHERRTKNPANPELPAYDEEEMLMKFAMPGPNAPDDFLSGAFAPKNANDSDPALKFLHGTTTLGFVFSQGIIIAVDSRASMGSYIGSQTVKKCIEITPYLLGTMAGGAADCMFWERHLGRLCRLYELRNKERITTAAASKLLHNIMYSYKGYGLSMGTMIAGWDKDIGPNLYYCDSEGTRVKGQKFSVGSGSPYAYGVLDEGYKFDMSIDDACELGRRAIYHATFRDAMSGGRVSVYHVHENGWTKISMDDVQLLHEKYMKEAGRTTPAWNHM</sequence>
<reference evidence="12" key="3">
    <citation type="submission" date="2015-06" db="UniProtKB">
        <authorList>
            <consortium name="EnsemblProtists"/>
        </authorList>
    </citation>
    <scope>IDENTIFICATION</scope>
</reference>
<dbReference type="GeneID" id="17294792"/>
<dbReference type="STRING" id="905079.L1IQJ3"/>
<dbReference type="GO" id="GO:0051603">
    <property type="term" value="P:proteolysis involved in protein catabolic process"/>
    <property type="evidence" value="ECO:0007669"/>
    <property type="project" value="InterPro"/>
</dbReference>
<dbReference type="Proteomes" id="UP000011087">
    <property type="component" value="Unassembled WGS sequence"/>
</dbReference>
<dbReference type="Pfam" id="PF00227">
    <property type="entry name" value="Proteasome"/>
    <property type="match status" value="1"/>
</dbReference>
<keyword evidence="3" id="KW-0645">Protease</keyword>
<dbReference type="InterPro" id="IPR016050">
    <property type="entry name" value="Proteasome_bsu_CS"/>
</dbReference>
<dbReference type="eggNOG" id="KOG0175">
    <property type="taxonomic scope" value="Eukaryota"/>
</dbReference>
<dbReference type="AlphaFoldDB" id="L1IQJ3"/>
<dbReference type="PRINTS" id="PR00141">
    <property type="entry name" value="PROTEASOME"/>
</dbReference>
<dbReference type="PROSITE" id="PS51476">
    <property type="entry name" value="PROTEASOME_BETA_2"/>
    <property type="match status" value="1"/>
</dbReference>
<dbReference type="RefSeq" id="XP_005825075.1">
    <property type="nucleotide sequence ID" value="XM_005825018.1"/>
</dbReference>
<dbReference type="EnsemblProtists" id="EKX38095">
    <property type="protein sequence ID" value="EKX38095"/>
    <property type="gene ID" value="GUITHDRAFT_154814"/>
</dbReference>
<evidence type="ECO:0000256" key="8">
    <source>
        <dbReference type="ARBA" id="ARBA00023242"/>
    </source>
</evidence>
<comment type="subcellular location">
    <subcellularLocation>
        <location evidence="10">Cytoplasm</location>
    </subcellularLocation>
    <subcellularLocation>
        <location evidence="10">Nucleus</location>
    </subcellularLocation>
</comment>
<evidence type="ECO:0000313" key="11">
    <source>
        <dbReference type="EMBL" id="EKX38095.1"/>
    </source>
</evidence>
<proteinExistence type="inferred from homology"/>
<evidence type="ECO:0000256" key="6">
    <source>
        <dbReference type="ARBA" id="ARBA00022942"/>
    </source>
</evidence>
<dbReference type="PROSITE" id="PS00854">
    <property type="entry name" value="PROTEASOME_BETA_1"/>
    <property type="match status" value="1"/>
</dbReference>
<evidence type="ECO:0000256" key="1">
    <source>
        <dbReference type="ARBA" id="ARBA00001198"/>
    </source>
</evidence>
<dbReference type="PANTHER" id="PTHR32194">
    <property type="entry name" value="METALLOPROTEASE TLDD"/>
    <property type="match status" value="1"/>
</dbReference>
<reference evidence="11 13" key="1">
    <citation type="journal article" date="2012" name="Nature">
        <title>Algal genomes reveal evolutionary mosaicism and the fate of nucleomorphs.</title>
        <authorList>
            <consortium name="DOE Joint Genome Institute"/>
            <person name="Curtis B.A."/>
            <person name="Tanifuji G."/>
            <person name="Burki F."/>
            <person name="Gruber A."/>
            <person name="Irimia M."/>
            <person name="Maruyama S."/>
            <person name="Arias M.C."/>
            <person name="Ball S.G."/>
            <person name="Gile G.H."/>
            <person name="Hirakawa Y."/>
            <person name="Hopkins J.F."/>
            <person name="Kuo A."/>
            <person name="Rensing S.A."/>
            <person name="Schmutz J."/>
            <person name="Symeonidi A."/>
            <person name="Elias M."/>
            <person name="Eveleigh R.J."/>
            <person name="Herman E.K."/>
            <person name="Klute M.J."/>
            <person name="Nakayama T."/>
            <person name="Obornik M."/>
            <person name="Reyes-Prieto A."/>
            <person name="Armbrust E.V."/>
            <person name="Aves S.J."/>
            <person name="Beiko R.G."/>
            <person name="Coutinho P."/>
            <person name="Dacks J.B."/>
            <person name="Durnford D.G."/>
            <person name="Fast N.M."/>
            <person name="Green B.R."/>
            <person name="Grisdale C.J."/>
            <person name="Hempel F."/>
            <person name="Henrissat B."/>
            <person name="Hoppner M.P."/>
            <person name="Ishida K."/>
            <person name="Kim E."/>
            <person name="Koreny L."/>
            <person name="Kroth P.G."/>
            <person name="Liu Y."/>
            <person name="Malik S.B."/>
            <person name="Maier U.G."/>
            <person name="McRose D."/>
            <person name="Mock T."/>
            <person name="Neilson J.A."/>
            <person name="Onodera N.T."/>
            <person name="Poole A.M."/>
            <person name="Pritham E.J."/>
            <person name="Richards T.A."/>
            <person name="Rocap G."/>
            <person name="Roy S.W."/>
            <person name="Sarai C."/>
            <person name="Schaack S."/>
            <person name="Shirato S."/>
            <person name="Slamovits C.H."/>
            <person name="Spencer D.F."/>
            <person name="Suzuki S."/>
            <person name="Worden A.Z."/>
            <person name="Zauner S."/>
            <person name="Barry K."/>
            <person name="Bell C."/>
            <person name="Bharti A.K."/>
            <person name="Crow J.A."/>
            <person name="Grimwood J."/>
            <person name="Kramer R."/>
            <person name="Lindquist E."/>
            <person name="Lucas S."/>
            <person name="Salamov A."/>
            <person name="McFadden G.I."/>
            <person name="Lane C.E."/>
            <person name="Keeling P.J."/>
            <person name="Gray M.W."/>
            <person name="Grigoriev I.V."/>
            <person name="Archibald J.M."/>
        </authorList>
    </citation>
    <scope>NUCLEOTIDE SEQUENCE</scope>
    <source>
        <strain evidence="11 13">CCMP2712</strain>
    </source>
</reference>
<name>L1IQJ3_GUITC</name>
<gene>
    <name evidence="11" type="ORF">GUITHDRAFT_154814</name>
</gene>
<evidence type="ECO:0000256" key="4">
    <source>
        <dbReference type="ARBA" id="ARBA00022698"/>
    </source>
</evidence>
<keyword evidence="2 10" id="KW-0963">Cytoplasm</keyword>
<dbReference type="GO" id="GO:0005839">
    <property type="term" value="C:proteasome core complex"/>
    <property type="evidence" value="ECO:0007669"/>
    <property type="project" value="InterPro"/>
</dbReference>
<evidence type="ECO:0000256" key="2">
    <source>
        <dbReference type="ARBA" id="ARBA00022490"/>
    </source>
</evidence>
<evidence type="ECO:0000313" key="13">
    <source>
        <dbReference type="Proteomes" id="UP000011087"/>
    </source>
</evidence>
<evidence type="ECO:0000256" key="7">
    <source>
        <dbReference type="ARBA" id="ARBA00023145"/>
    </source>
</evidence>
<dbReference type="SUPFAM" id="SSF56235">
    <property type="entry name" value="N-terminal nucleophile aminohydrolases (Ntn hydrolases)"/>
    <property type="match status" value="1"/>
</dbReference>
<evidence type="ECO:0000256" key="3">
    <source>
        <dbReference type="ARBA" id="ARBA00022670"/>
    </source>
</evidence>
<dbReference type="OMA" id="NLGMAMQ"/>